<sequence length="738" mass="83030">MKTSLQAPEKRADKTKKQSTFRPVWITGLFLTLSISLTVLLFQGIEKPSLFSTNILMVTMVNLNITLAILLVLLLSRNLVKLYFERRVEPNKSSLRSKLIAGLIGLSMIPSILLFVVASGLLTSSIDNWFSIQVEKSLDQSLEVAQDYYEETEKSVSAITQHIALKLTKGRRLKNTRKKLEQFLQDIKQEHRLHNLYLFTPKYKPMAEAIGPNNEAHRPDEKMLVSLFEDKDQSTKHQNGNPSLSITSIPQGDLVRGILPLEKSGRRVGILIVEHLIPSLLVGKMEGIKKSVQEYKQLKAFKNPIKGSYILSFLIIVFLIIFSATWFGLYLAKNITGPIQKLAEGTQAIAQGDLDVQIDVKTTDELGILVDSFNKMTTDLKNSHQKVADATQSLMASNKELEGVLTNIAAGVISVNEKGIITTFNPSAERILGVTSADAIHTNYIDFFTNRGMKAITHPLQKIQEKEQESLQEEVALETQNKLSTLRMVLSVLHGTDRYFLGYVIVFDDLTELIRAQKLATWQEVARRIAHEIRNPLTPIQLSTERLRKKYFQGSEDFDRIFDESTQIVINEVHGLKMLVDEFSDFARMPPPRCSLQEITPILQEVISLYQSGHKDLELHSDFDPAVPAMNLDREQIKRLFLNLFENAVTSMQSHGVITLTTQCDPRQKKVRVSVADEGIGIPPEDLDKLFLPYFSRSKTGTGLGLAIVNRIATDHNAQIRVSARQPKGTTITIEFSV</sequence>
<dbReference type="Gene3D" id="3.30.565.10">
    <property type="entry name" value="Histidine kinase-like ATPase, C-terminal domain"/>
    <property type="match status" value="1"/>
</dbReference>
<dbReference type="AlphaFoldDB" id="A0A3B1DCV2"/>
<feature type="domain" description="Histidine kinase" evidence="15">
    <location>
        <begin position="528"/>
        <end position="738"/>
    </location>
</feature>
<dbReference type="PIRSF" id="PIRSF037532">
    <property type="entry name" value="STHK_NtrY"/>
    <property type="match status" value="1"/>
</dbReference>
<dbReference type="InterPro" id="IPR003661">
    <property type="entry name" value="HisK_dim/P_dom"/>
</dbReference>
<dbReference type="InterPro" id="IPR050351">
    <property type="entry name" value="BphY/WalK/GraS-like"/>
</dbReference>
<dbReference type="NCBIfam" id="TIGR00229">
    <property type="entry name" value="sensory_box"/>
    <property type="match status" value="1"/>
</dbReference>
<comment type="catalytic activity">
    <reaction evidence="1">
        <text>ATP + protein L-histidine = ADP + protein N-phospho-L-histidine.</text>
        <dbReference type="EC" id="2.7.13.3"/>
    </reaction>
</comment>
<evidence type="ECO:0000256" key="1">
    <source>
        <dbReference type="ARBA" id="ARBA00000085"/>
    </source>
</evidence>
<dbReference type="InterPro" id="IPR003594">
    <property type="entry name" value="HATPase_dom"/>
</dbReference>
<keyword evidence="9" id="KW-0418">Kinase</keyword>
<keyword evidence="5" id="KW-0597">Phosphoprotein</keyword>
<dbReference type="InterPro" id="IPR036890">
    <property type="entry name" value="HATPase_C_sf"/>
</dbReference>
<evidence type="ECO:0000256" key="4">
    <source>
        <dbReference type="ARBA" id="ARBA00022475"/>
    </source>
</evidence>
<feature type="transmembrane region" description="Helical" evidence="14">
    <location>
        <begin position="309"/>
        <end position="332"/>
    </location>
</feature>
<evidence type="ECO:0000259" key="17">
    <source>
        <dbReference type="PROSITE" id="PS50885"/>
    </source>
</evidence>
<dbReference type="EMBL" id="UOGF01000014">
    <property type="protein sequence ID" value="VAX26497.1"/>
    <property type="molecule type" value="Genomic_DNA"/>
</dbReference>
<dbReference type="InterPro" id="IPR035965">
    <property type="entry name" value="PAS-like_dom_sf"/>
</dbReference>
<dbReference type="SUPFAM" id="SSF47384">
    <property type="entry name" value="Homodimeric domain of signal transducing histidine kinase"/>
    <property type="match status" value="1"/>
</dbReference>
<dbReference type="InterPro" id="IPR003660">
    <property type="entry name" value="HAMP_dom"/>
</dbReference>
<dbReference type="EC" id="2.7.13.3" evidence="3"/>
<dbReference type="GO" id="GO:0007234">
    <property type="term" value="P:osmosensory signaling via phosphorelay pathway"/>
    <property type="evidence" value="ECO:0007669"/>
    <property type="project" value="TreeGrafter"/>
</dbReference>
<evidence type="ECO:0000256" key="11">
    <source>
        <dbReference type="ARBA" id="ARBA00022989"/>
    </source>
</evidence>
<dbReference type="PRINTS" id="PR00344">
    <property type="entry name" value="BCTRLSENSOR"/>
</dbReference>
<dbReference type="GO" id="GO:0006355">
    <property type="term" value="P:regulation of DNA-templated transcription"/>
    <property type="evidence" value="ECO:0007669"/>
    <property type="project" value="InterPro"/>
</dbReference>
<dbReference type="InterPro" id="IPR036097">
    <property type="entry name" value="HisK_dim/P_sf"/>
</dbReference>
<keyword evidence="11 14" id="KW-1133">Transmembrane helix</keyword>
<keyword evidence="7 14" id="KW-0812">Transmembrane</keyword>
<accession>A0A3B1DCV2</accession>
<dbReference type="Gene3D" id="6.10.340.10">
    <property type="match status" value="1"/>
</dbReference>
<dbReference type="SMART" id="SM00304">
    <property type="entry name" value="HAMP"/>
    <property type="match status" value="1"/>
</dbReference>
<dbReference type="GO" id="GO:0000155">
    <property type="term" value="F:phosphorelay sensor kinase activity"/>
    <property type="evidence" value="ECO:0007669"/>
    <property type="project" value="InterPro"/>
</dbReference>
<dbReference type="Gene3D" id="1.10.287.130">
    <property type="match status" value="1"/>
</dbReference>
<reference evidence="18" key="1">
    <citation type="submission" date="2018-06" db="EMBL/GenBank/DDBJ databases">
        <authorList>
            <person name="Zhirakovskaya E."/>
        </authorList>
    </citation>
    <scope>NUCLEOTIDE SEQUENCE</scope>
</reference>
<dbReference type="Pfam" id="PF00672">
    <property type="entry name" value="HAMP"/>
    <property type="match status" value="1"/>
</dbReference>
<dbReference type="InterPro" id="IPR017232">
    <property type="entry name" value="NtrY"/>
</dbReference>
<organism evidence="18">
    <name type="scientific">hydrothermal vent metagenome</name>
    <dbReference type="NCBI Taxonomy" id="652676"/>
    <lineage>
        <taxon>unclassified sequences</taxon>
        <taxon>metagenomes</taxon>
        <taxon>ecological metagenomes</taxon>
    </lineage>
</organism>
<keyword evidence="13 14" id="KW-0472">Membrane</keyword>
<keyword evidence="12" id="KW-0902">Two-component regulatory system</keyword>
<keyword evidence="8" id="KW-0547">Nucleotide-binding</keyword>
<dbReference type="GO" id="GO:0005886">
    <property type="term" value="C:plasma membrane"/>
    <property type="evidence" value="ECO:0007669"/>
    <property type="project" value="UniProtKB-SubCell"/>
</dbReference>
<dbReference type="SMART" id="SM00091">
    <property type="entry name" value="PAS"/>
    <property type="match status" value="1"/>
</dbReference>
<evidence type="ECO:0000256" key="9">
    <source>
        <dbReference type="ARBA" id="ARBA00022777"/>
    </source>
</evidence>
<feature type="domain" description="PAS" evidence="16">
    <location>
        <begin position="397"/>
        <end position="467"/>
    </location>
</feature>
<dbReference type="GO" id="GO:0030295">
    <property type="term" value="F:protein kinase activator activity"/>
    <property type="evidence" value="ECO:0007669"/>
    <property type="project" value="TreeGrafter"/>
</dbReference>
<dbReference type="InterPro" id="IPR000014">
    <property type="entry name" value="PAS"/>
</dbReference>
<evidence type="ECO:0000256" key="12">
    <source>
        <dbReference type="ARBA" id="ARBA00023012"/>
    </source>
</evidence>
<dbReference type="Pfam" id="PF19312">
    <property type="entry name" value="NtrY_N"/>
    <property type="match status" value="1"/>
</dbReference>
<evidence type="ECO:0000256" key="10">
    <source>
        <dbReference type="ARBA" id="ARBA00022840"/>
    </source>
</evidence>
<feature type="transmembrane region" description="Helical" evidence="14">
    <location>
        <begin position="100"/>
        <end position="122"/>
    </location>
</feature>
<dbReference type="PROSITE" id="PS50885">
    <property type="entry name" value="HAMP"/>
    <property type="match status" value="1"/>
</dbReference>
<evidence type="ECO:0000256" key="13">
    <source>
        <dbReference type="ARBA" id="ARBA00023136"/>
    </source>
</evidence>
<dbReference type="Gene3D" id="3.30.450.20">
    <property type="entry name" value="PAS domain"/>
    <property type="match status" value="1"/>
</dbReference>
<dbReference type="PROSITE" id="PS50109">
    <property type="entry name" value="HIS_KIN"/>
    <property type="match status" value="1"/>
</dbReference>
<evidence type="ECO:0000256" key="3">
    <source>
        <dbReference type="ARBA" id="ARBA00012438"/>
    </source>
</evidence>
<evidence type="ECO:0000259" key="15">
    <source>
        <dbReference type="PROSITE" id="PS50109"/>
    </source>
</evidence>
<proteinExistence type="predicted"/>
<evidence type="ECO:0000256" key="2">
    <source>
        <dbReference type="ARBA" id="ARBA00004651"/>
    </source>
</evidence>
<dbReference type="GO" id="GO:0005524">
    <property type="term" value="F:ATP binding"/>
    <property type="evidence" value="ECO:0007669"/>
    <property type="project" value="UniProtKB-KW"/>
</dbReference>
<dbReference type="InterPro" id="IPR004358">
    <property type="entry name" value="Sig_transdc_His_kin-like_C"/>
</dbReference>
<name>A0A3B1DCV2_9ZZZZ</name>
<dbReference type="SUPFAM" id="SSF55874">
    <property type="entry name" value="ATPase domain of HSP90 chaperone/DNA topoisomerase II/histidine kinase"/>
    <property type="match status" value="1"/>
</dbReference>
<evidence type="ECO:0000256" key="7">
    <source>
        <dbReference type="ARBA" id="ARBA00022692"/>
    </source>
</evidence>
<dbReference type="GO" id="GO:0000156">
    <property type="term" value="F:phosphorelay response regulator activity"/>
    <property type="evidence" value="ECO:0007669"/>
    <property type="project" value="TreeGrafter"/>
</dbReference>
<dbReference type="PROSITE" id="PS50112">
    <property type="entry name" value="PAS"/>
    <property type="match status" value="1"/>
</dbReference>
<dbReference type="Pfam" id="PF00512">
    <property type="entry name" value="HisKA"/>
    <property type="match status" value="1"/>
</dbReference>
<dbReference type="SMART" id="SM00387">
    <property type="entry name" value="HATPase_c"/>
    <property type="match status" value="1"/>
</dbReference>
<comment type="subcellular location">
    <subcellularLocation>
        <location evidence="2">Cell membrane</location>
        <topology evidence="2">Multi-pass membrane protein</topology>
    </subcellularLocation>
</comment>
<dbReference type="CDD" id="cd00130">
    <property type="entry name" value="PAS"/>
    <property type="match status" value="1"/>
</dbReference>
<dbReference type="SMART" id="SM00388">
    <property type="entry name" value="HisKA"/>
    <property type="match status" value="1"/>
</dbReference>
<protein>
    <recommendedName>
        <fullName evidence="3">histidine kinase</fullName>
        <ecNumber evidence="3">2.7.13.3</ecNumber>
    </recommendedName>
</protein>
<dbReference type="InterPro" id="IPR045671">
    <property type="entry name" value="NtrY-like_N"/>
</dbReference>
<evidence type="ECO:0000313" key="18">
    <source>
        <dbReference type="EMBL" id="VAX26497.1"/>
    </source>
</evidence>
<evidence type="ECO:0000256" key="6">
    <source>
        <dbReference type="ARBA" id="ARBA00022679"/>
    </source>
</evidence>
<evidence type="ECO:0000256" key="14">
    <source>
        <dbReference type="SAM" id="Phobius"/>
    </source>
</evidence>
<evidence type="ECO:0000259" key="16">
    <source>
        <dbReference type="PROSITE" id="PS50112"/>
    </source>
</evidence>
<dbReference type="PANTHER" id="PTHR42878:SF7">
    <property type="entry name" value="SENSOR HISTIDINE KINASE GLRK"/>
    <property type="match status" value="1"/>
</dbReference>
<dbReference type="SUPFAM" id="SSF158472">
    <property type="entry name" value="HAMP domain-like"/>
    <property type="match status" value="1"/>
</dbReference>
<feature type="domain" description="HAMP" evidence="17">
    <location>
        <begin position="333"/>
        <end position="385"/>
    </location>
</feature>
<dbReference type="Pfam" id="PF00989">
    <property type="entry name" value="PAS"/>
    <property type="match status" value="1"/>
</dbReference>
<keyword evidence="6 18" id="KW-0808">Transferase</keyword>
<feature type="transmembrane region" description="Helical" evidence="14">
    <location>
        <begin position="21"/>
        <end position="43"/>
    </location>
</feature>
<feature type="transmembrane region" description="Helical" evidence="14">
    <location>
        <begin position="55"/>
        <end position="80"/>
    </location>
</feature>
<dbReference type="InterPro" id="IPR005467">
    <property type="entry name" value="His_kinase_dom"/>
</dbReference>
<evidence type="ECO:0000256" key="8">
    <source>
        <dbReference type="ARBA" id="ARBA00022741"/>
    </source>
</evidence>
<dbReference type="CDD" id="cd06225">
    <property type="entry name" value="HAMP"/>
    <property type="match status" value="1"/>
</dbReference>
<dbReference type="SUPFAM" id="SSF55785">
    <property type="entry name" value="PYP-like sensor domain (PAS domain)"/>
    <property type="match status" value="1"/>
</dbReference>
<dbReference type="CDD" id="cd00082">
    <property type="entry name" value="HisKA"/>
    <property type="match status" value="1"/>
</dbReference>
<evidence type="ECO:0000256" key="5">
    <source>
        <dbReference type="ARBA" id="ARBA00022553"/>
    </source>
</evidence>
<dbReference type="InterPro" id="IPR013767">
    <property type="entry name" value="PAS_fold"/>
</dbReference>
<dbReference type="PANTHER" id="PTHR42878">
    <property type="entry name" value="TWO-COMPONENT HISTIDINE KINASE"/>
    <property type="match status" value="1"/>
</dbReference>
<keyword evidence="4" id="KW-1003">Cell membrane</keyword>
<dbReference type="Pfam" id="PF02518">
    <property type="entry name" value="HATPase_c"/>
    <property type="match status" value="1"/>
</dbReference>
<gene>
    <name evidence="18" type="ORF">MNBD_NITROSPIRAE01-1121</name>
</gene>
<keyword evidence="10" id="KW-0067">ATP-binding</keyword>